<feature type="domain" description="Sulfatase-modifying factor enzyme-like" evidence="1">
    <location>
        <begin position="5"/>
        <end position="96"/>
    </location>
</feature>
<organism evidence="2 3">
    <name type="scientific">Candidatus Magnetoglobus multicellularis str. Araruama</name>
    <dbReference type="NCBI Taxonomy" id="890399"/>
    <lineage>
        <taxon>Bacteria</taxon>
        <taxon>Pseudomonadati</taxon>
        <taxon>Thermodesulfobacteriota</taxon>
        <taxon>Desulfobacteria</taxon>
        <taxon>Desulfobacterales</taxon>
        <taxon>Desulfobacteraceae</taxon>
        <taxon>Candidatus Magnetoglobus</taxon>
    </lineage>
</organism>
<sequence length="98" mass="10955">RCSSGRRQSVGTTTPNELGFFDMSGNVWEWCYDWYDKYPRFSINDPTGPVSGVEHVRRGGCFQSNAYNRGIGLCRSLTRGSRSPTTKSHEIGGRLAAF</sequence>
<accession>A0A1V1NR80</accession>
<comment type="caution">
    <text evidence="2">The sequence shown here is derived from an EMBL/GenBank/DDBJ whole genome shotgun (WGS) entry which is preliminary data.</text>
</comment>
<evidence type="ECO:0000313" key="3">
    <source>
        <dbReference type="Proteomes" id="UP000189670"/>
    </source>
</evidence>
<dbReference type="Gene3D" id="3.90.1580.10">
    <property type="entry name" value="paralog of FGE (formylglycine-generating enzyme)"/>
    <property type="match status" value="1"/>
</dbReference>
<dbReference type="InterPro" id="IPR042095">
    <property type="entry name" value="SUMF_sf"/>
</dbReference>
<dbReference type="GO" id="GO:0120147">
    <property type="term" value="F:formylglycine-generating oxidase activity"/>
    <property type="evidence" value="ECO:0007669"/>
    <property type="project" value="TreeGrafter"/>
</dbReference>
<dbReference type="PANTHER" id="PTHR23150:SF19">
    <property type="entry name" value="FORMYLGLYCINE-GENERATING ENZYME"/>
    <property type="match status" value="1"/>
</dbReference>
<name>A0A1V1NR80_9BACT</name>
<protein>
    <recommendedName>
        <fullName evidence="1">Sulfatase-modifying factor enzyme-like domain-containing protein</fullName>
    </recommendedName>
</protein>
<reference evidence="3" key="1">
    <citation type="submission" date="2012-11" db="EMBL/GenBank/DDBJ databases">
        <authorList>
            <person name="Lucero-Rivera Y.E."/>
            <person name="Tovar-Ramirez D."/>
        </authorList>
    </citation>
    <scope>NUCLEOTIDE SEQUENCE [LARGE SCALE GENOMIC DNA]</scope>
    <source>
        <strain evidence="3">Araruama</strain>
    </source>
</reference>
<dbReference type="EMBL" id="ATBP01003328">
    <property type="protein sequence ID" value="ETR65006.1"/>
    <property type="molecule type" value="Genomic_DNA"/>
</dbReference>
<evidence type="ECO:0000259" key="1">
    <source>
        <dbReference type="Pfam" id="PF03781"/>
    </source>
</evidence>
<dbReference type="Proteomes" id="UP000189670">
    <property type="component" value="Unassembled WGS sequence"/>
</dbReference>
<dbReference type="InterPro" id="IPR051043">
    <property type="entry name" value="Sulfatase_Mod_Factor_Kinase"/>
</dbReference>
<dbReference type="AlphaFoldDB" id="A0A1V1NR80"/>
<dbReference type="PANTHER" id="PTHR23150">
    <property type="entry name" value="SULFATASE MODIFYING FACTOR 1, 2"/>
    <property type="match status" value="1"/>
</dbReference>
<feature type="non-terminal residue" evidence="2">
    <location>
        <position position="1"/>
    </location>
</feature>
<gene>
    <name evidence="2" type="ORF">OMM_14971</name>
</gene>
<dbReference type="InterPro" id="IPR005532">
    <property type="entry name" value="SUMF_dom"/>
</dbReference>
<dbReference type="SUPFAM" id="SSF56436">
    <property type="entry name" value="C-type lectin-like"/>
    <property type="match status" value="1"/>
</dbReference>
<proteinExistence type="predicted"/>
<dbReference type="Pfam" id="PF03781">
    <property type="entry name" value="FGE-sulfatase"/>
    <property type="match status" value="1"/>
</dbReference>
<evidence type="ECO:0000313" key="2">
    <source>
        <dbReference type="EMBL" id="ETR65006.1"/>
    </source>
</evidence>
<dbReference type="InterPro" id="IPR016187">
    <property type="entry name" value="CTDL_fold"/>
</dbReference>